<sequence>MNAEYIYDIFEETERNQDPDLLIGLAKLQAEQPIPEGITEKELCSFIGRHYNALVDAYKGHDRAAFEETVLACEEQDAEKEAE</sequence>
<proteinExistence type="predicted"/>
<name>A0A8S5QVA0_9CAUD</name>
<evidence type="ECO:0000313" key="1">
    <source>
        <dbReference type="EMBL" id="DAE22629.1"/>
    </source>
</evidence>
<reference evidence="1" key="1">
    <citation type="journal article" date="2021" name="Proc. Natl. Acad. Sci. U.S.A.">
        <title>A Catalog of Tens of Thousands of Viruses from Human Metagenomes Reveals Hidden Associations with Chronic Diseases.</title>
        <authorList>
            <person name="Tisza M.J."/>
            <person name="Buck C.B."/>
        </authorList>
    </citation>
    <scope>NUCLEOTIDE SEQUENCE</scope>
    <source>
        <strain evidence="1">Ct5co22</strain>
    </source>
</reference>
<dbReference type="EMBL" id="BK015735">
    <property type="protein sequence ID" value="DAE22629.1"/>
    <property type="molecule type" value="Genomic_DNA"/>
</dbReference>
<organism evidence="1">
    <name type="scientific">Siphoviridae sp. ct5co22</name>
    <dbReference type="NCBI Taxonomy" id="2826294"/>
    <lineage>
        <taxon>Viruses</taxon>
        <taxon>Duplodnaviria</taxon>
        <taxon>Heunggongvirae</taxon>
        <taxon>Uroviricota</taxon>
        <taxon>Caudoviricetes</taxon>
    </lineage>
</organism>
<accession>A0A8S5QVA0</accession>
<protein>
    <submittedName>
        <fullName evidence="1">Uncharacterized protein</fullName>
    </submittedName>
</protein>